<reference evidence="3 4" key="1">
    <citation type="journal article" date="2017" name="Int. J. Parasitol.">
        <title>The genome of the protozoan parasite Cystoisospora suis and a reverse vaccinology approach to identify vaccine candidates.</title>
        <authorList>
            <person name="Palmieri N."/>
            <person name="Shrestha A."/>
            <person name="Ruttkowski B."/>
            <person name="Beck T."/>
            <person name="Vogl C."/>
            <person name="Tomley F."/>
            <person name="Blake D.P."/>
            <person name="Joachim A."/>
        </authorList>
    </citation>
    <scope>NUCLEOTIDE SEQUENCE [LARGE SCALE GENOMIC DNA]</scope>
    <source>
        <strain evidence="3 4">Wien I</strain>
    </source>
</reference>
<keyword evidence="2" id="KW-0472">Membrane</keyword>
<dbReference type="VEuPathDB" id="ToxoDB:CSUI_004887"/>
<protein>
    <submittedName>
        <fullName evidence="3">Uncharacterized protein</fullName>
    </submittedName>
</protein>
<evidence type="ECO:0000256" key="1">
    <source>
        <dbReference type="SAM" id="MobiDB-lite"/>
    </source>
</evidence>
<feature type="non-terminal residue" evidence="3">
    <location>
        <position position="1"/>
    </location>
</feature>
<dbReference type="RefSeq" id="XP_067922957.1">
    <property type="nucleotide sequence ID" value="XM_068065068.1"/>
</dbReference>
<keyword evidence="2" id="KW-0812">Transmembrane</keyword>
<evidence type="ECO:0000313" key="3">
    <source>
        <dbReference type="EMBL" id="PHJ21273.1"/>
    </source>
</evidence>
<feature type="transmembrane region" description="Helical" evidence="2">
    <location>
        <begin position="6"/>
        <end position="27"/>
    </location>
</feature>
<accession>A0A2C6KZX4</accession>
<organism evidence="3 4">
    <name type="scientific">Cystoisospora suis</name>
    <dbReference type="NCBI Taxonomy" id="483139"/>
    <lineage>
        <taxon>Eukaryota</taxon>
        <taxon>Sar</taxon>
        <taxon>Alveolata</taxon>
        <taxon>Apicomplexa</taxon>
        <taxon>Conoidasida</taxon>
        <taxon>Coccidia</taxon>
        <taxon>Eucoccidiorida</taxon>
        <taxon>Eimeriorina</taxon>
        <taxon>Sarcocystidae</taxon>
        <taxon>Cystoisospora</taxon>
    </lineage>
</organism>
<evidence type="ECO:0000256" key="2">
    <source>
        <dbReference type="SAM" id="Phobius"/>
    </source>
</evidence>
<proteinExistence type="predicted"/>
<name>A0A2C6KZX4_9APIC</name>
<keyword evidence="2" id="KW-1133">Transmembrane helix</keyword>
<gene>
    <name evidence="3" type="ORF">CSUI_004887</name>
</gene>
<evidence type="ECO:0000313" key="4">
    <source>
        <dbReference type="Proteomes" id="UP000221165"/>
    </source>
</evidence>
<dbReference type="GeneID" id="94428279"/>
<comment type="caution">
    <text evidence="3">The sequence shown here is derived from an EMBL/GenBank/DDBJ whole genome shotgun (WGS) entry which is preliminary data.</text>
</comment>
<sequence length="56" mass="6286">SCLLSFSVFFSVVGHSSSLPFLLFLFFSSFSSSRSSSAAFLKRRKEKIGKEGRCRE</sequence>
<dbReference type="AlphaFoldDB" id="A0A2C6KZX4"/>
<feature type="region of interest" description="Disordered" evidence="1">
    <location>
        <begin position="35"/>
        <end position="56"/>
    </location>
</feature>
<dbReference type="EMBL" id="MIGC01002335">
    <property type="protein sequence ID" value="PHJ21273.1"/>
    <property type="molecule type" value="Genomic_DNA"/>
</dbReference>
<keyword evidence="4" id="KW-1185">Reference proteome</keyword>
<dbReference type="Proteomes" id="UP000221165">
    <property type="component" value="Unassembled WGS sequence"/>
</dbReference>